<feature type="region of interest" description="Disordered" evidence="3">
    <location>
        <begin position="174"/>
        <end position="254"/>
    </location>
</feature>
<accession>A0ABR2JVP1</accession>
<protein>
    <submittedName>
        <fullName evidence="5">Transcription initiation at TATA-containing promoter protein</fullName>
    </submittedName>
</protein>
<keyword evidence="6" id="KW-1185">Reference proteome</keyword>
<evidence type="ECO:0000313" key="5">
    <source>
        <dbReference type="EMBL" id="KAK8882956.1"/>
    </source>
</evidence>
<dbReference type="Gene3D" id="1.20.920.10">
    <property type="entry name" value="Bromodomain-like"/>
    <property type="match status" value="1"/>
</dbReference>
<dbReference type="Pfam" id="PF00439">
    <property type="entry name" value="Bromodomain"/>
    <property type="match status" value="1"/>
</dbReference>
<evidence type="ECO:0000256" key="2">
    <source>
        <dbReference type="PROSITE-ProRule" id="PRU00035"/>
    </source>
</evidence>
<dbReference type="PRINTS" id="PR00503">
    <property type="entry name" value="BROMODOMAIN"/>
</dbReference>
<name>A0ABR2JVP1_9EUKA</name>
<dbReference type="SUPFAM" id="SSF47370">
    <property type="entry name" value="Bromodomain"/>
    <property type="match status" value="1"/>
</dbReference>
<organism evidence="5 6">
    <name type="scientific">Tritrichomonas musculus</name>
    <dbReference type="NCBI Taxonomy" id="1915356"/>
    <lineage>
        <taxon>Eukaryota</taxon>
        <taxon>Metamonada</taxon>
        <taxon>Parabasalia</taxon>
        <taxon>Tritrichomonadida</taxon>
        <taxon>Tritrichomonadidae</taxon>
        <taxon>Tritrichomonas</taxon>
    </lineage>
</organism>
<feature type="domain" description="Bromo" evidence="4">
    <location>
        <begin position="21"/>
        <end position="95"/>
    </location>
</feature>
<evidence type="ECO:0000256" key="1">
    <source>
        <dbReference type="ARBA" id="ARBA00023117"/>
    </source>
</evidence>
<proteinExistence type="predicted"/>
<dbReference type="CDD" id="cd04369">
    <property type="entry name" value="Bromodomain"/>
    <property type="match status" value="1"/>
</dbReference>
<evidence type="ECO:0000259" key="4">
    <source>
        <dbReference type="PROSITE" id="PS50014"/>
    </source>
</evidence>
<dbReference type="EMBL" id="JAPFFF010000009">
    <property type="protein sequence ID" value="KAK8882956.1"/>
    <property type="molecule type" value="Genomic_DNA"/>
</dbReference>
<dbReference type="InterPro" id="IPR036427">
    <property type="entry name" value="Bromodomain-like_sf"/>
</dbReference>
<reference evidence="5 6" key="1">
    <citation type="submission" date="2024-04" db="EMBL/GenBank/DDBJ databases">
        <title>Tritrichomonas musculus Genome.</title>
        <authorList>
            <person name="Alves-Ferreira E."/>
            <person name="Grigg M."/>
            <person name="Lorenzi H."/>
            <person name="Galac M."/>
        </authorList>
    </citation>
    <scope>NUCLEOTIDE SEQUENCE [LARGE SCALE GENOMIC DNA]</scope>
    <source>
        <strain evidence="5 6">EAF2021</strain>
    </source>
</reference>
<dbReference type="PANTHER" id="PTHR45926">
    <property type="entry name" value="OSJNBA0053K19.4 PROTEIN"/>
    <property type="match status" value="1"/>
</dbReference>
<evidence type="ECO:0000313" key="6">
    <source>
        <dbReference type="Proteomes" id="UP001470230"/>
    </source>
</evidence>
<sequence length="408" mass="46003">MMMPFTQESKAHAIRIMQNISQRPCAKPFLFPVDPIATNCIDYYNVIKKPICISLIINKLLSAEENYPNIESWRSDILLIYQNVITYHGIGSPICALAETFLKIFEKKFRSFSICYDSSLWLKSFSAICQKEKMLEVNMPGTLGSVYRSLFVPPAVKQTKALSVPKMGVFIKDMENTDQTSPRRASKAIEPQNDSNSDIVPKPKAKGRPKKNTLLDPASSNKDKTEKTPKRKPRKPKMQVERKDFPSDVSDNKSNRIFPLKLNASEIDSSLIDDIQQSYSPLEKTIIIPEYHDQIDKTSISTDISPASFITYGITSNVNSINVSNDNSISEQINQSIKEDHFSNSLFSKSAISIEPKISQPIQSKIIQNDNMISPPEECGRIGLPAKLEEKVEDMEDDVLFEVTSCFT</sequence>
<keyword evidence="1 2" id="KW-0103">Bromodomain</keyword>
<comment type="caution">
    <text evidence="5">The sequence shown here is derived from an EMBL/GenBank/DDBJ whole genome shotgun (WGS) entry which is preliminary data.</text>
</comment>
<evidence type="ECO:0000256" key="3">
    <source>
        <dbReference type="SAM" id="MobiDB-lite"/>
    </source>
</evidence>
<dbReference type="Proteomes" id="UP001470230">
    <property type="component" value="Unassembled WGS sequence"/>
</dbReference>
<gene>
    <name evidence="5" type="ORF">M9Y10_045603</name>
</gene>
<dbReference type="PROSITE" id="PS50014">
    <property type="entry name" value="BROMODOMAIN_2"/>
    <property type="match status" value="1"/>
</dbReference>
<dbReference type="InterPro" id="IPR001487">
    <property type="entry name" value="Bromodomain"/>
</dbReference>
<feature type="compositionally biased region" description="Basic and acidic residues" evidence="3">
    <location>
        <begin position="238"/>
        <end position="254"/>
    </location>
</feature>
<dbReference type="SMART" id="SM00297">
    <property type="entry name" value="BROMO"/>
    <property type="match status" value="1"/>
</dbReference>